<organism evidence="3 4">
    <name type="scientific">Aquisphaera giovannonii</name>
    <dbReference type="NCBI Taxonomy" id="406548"/>
    <lineage>
        <taxon>Bacteria</taxon>
        <taxon>Pseudomonadati</taxon>
        <taxon>Planctomycetota</taxon>
        <taxon>Planctomycetia</taxon>
        <taxon>Isosphaerales</taxon>
        <taxon>Isosphaeraceae</taxon>
        <taxon>Aquisphaera</taxon>
    </lineage>
</organism>
<dbReference type="Gene3D" id="3.20.20.150">
    <property type="entry name" value="Divalent-metal-dependent TIM barrel enzymes"/>
    <property type="match status" value="1"/>
</dbReference>
<dbReference type="AlphaFoldDB" id="A0A5B9WFF3"/>
<dbReference type="Pfam" id="PF01261">
    <property type="entry name" value="AP_endonuc_2"/>
    <property type="match status" value="1"/>
</dbReference>
<feature type="domain" description="Xylose isomerase-like TIM barrel" evidence="2">
    <location>
        <begin position="83"/>
        <end position="306"/>
    </location>
</feature>
<keyword evidence="3" id="KW-0614">Plasmid</keyword>
<reference evidence="3 4" key="1">
    <citation type="submission" date="2019-08" db="EMBL/GenBank/DDBJ databases">
        <title>Deep-cultivation of Planctomycetes and their phenomic and genomic characterization uncovers novel biology.</title>
        <authorList>
            <person name="Wiegand S."/>
            <person name="Jogler M."/>
            <person name="Boedeker C."/>
            <person name="Pinto D."/>
            <person name="Vollmers J."/>
            <person name="Rivas-Marin E."/>
            <person name="Kohn T."/>
            <person name="Peeters S.H."/>
            <person name="Heuer A."/>
            <person name="Rast P."/>
            <person name="Oberbeckmann S."/>
            <person name="Bunk B."/>
            <person name="Jeske O."/>
            <person name="Meyerdierks A."/>
            <person name="Storesund J.E."/>
            <person name="Kallscheuer N."/>
            <person name="Luecker S."/>
            <person name="Lage O.M."/>
            <person name="Pohl T."/>
            <person name="Merkel B.J."/>
            <person name="Hornburger P."/>
            <person name="Mueller R.-W."/>
            <person name="Bruemmer F."/>
            <person name="Labrenz M."/>
            <person name="Spormann A.M."/>
            <person name="Op den Camp H."/>
            <person name="Overmann J."/>
            <person name="Amann R."/>
            <person name="Jetten M.S.M."/>
            <person name="Mascher T."/>
            <person name="Medema M.H."/>
            <person name="Devos D.P."/>
            <person name="Kaster A.-K."/>
            <person name="Ovreas L."/>
            <person name="Rohde M."/>
            <person name="Galperin M.Y."/>
            <person name="Jogler C."/>
        </authorList>
    </citation>
    <scope>NUCLEOTIDE SEQUENCE [LARGE SCALE GENOMIC DNA]</scope>
    <source>
        <strain evidence="3 4">OJF2</strain>
        <plasmid evidence="4">pojf2_1</plasmid>
    </source>
</reference>
<dbReference type="PANTHER" id="PTHR12110">
    <property type="entry name" value="HYDROXYPYRUVATE ISOMERASE"/>
    <property type="match status" value="1"/>
</dbReference>
<dbReference type="InterPro" id="IPR050312">
    <property type="entry name" value="IolE/XylAMocC-like"/>
</dbReference>
<keyword evidence="4" id="KW-1185">Reference proteome</keyword>
<evidence type="ECO:0000313" key="4">
    <source>
        <dbReference type="Proteomes" id="UP000324233"/>
    </source>
</evidence>
<proteinExistence type="predicted"/>
<sequence>MQTRLRIRDDGDGPPGLRAEPTSTLGRREWLLAAGAGVAGLVGPRGAARGADERPRPAATRFRIACMTLPYSRFPLERALSGIRAAGYRYVAWGTTHEEEGGSAPVLPPDAPPHRAKTLGRKCRDLGLEPLMMFSMIYPEDPQAPAVFRSRIEQASAAGVPQVLTFGHTKGGNRKLWVERFKQLGPIARDHGVTIVVKQHGGETGTGAACAEIVREVADPGIMVNYDAGNVMDYLDLDPIPDIKSCAEVVRSFCIKDHRNFPKDEDCGPGLGEIDHYRLLQPVAFTGRDMPLCCENISAPILPPPRNPDEVDALARRAREFLEIVTRGLQA</sequence>
<dbReference type="InterPro" id="IPR013022">
    <property type="entry name" value="Xyl_isomerase-like_TIM-brl"/>
</dbReference>
<geneLocation type="plasmid" evidence="4">
    <name>pojf2_1</name>
</geneLocation>
<evidence type="ECO:0000256" key="1">
    <source>
        <dbReference type="SAM" id="MobiDB-lite"/>
    </source>
</evidence>
<name>A0A5B9WFF3_9BACT</name>
<accession>A0A5B9WFF3</accession>
<dbReference type="EMBL" id="CP042998">
    <property type="protein sequence ID" value="QEH39267.1"/>
    <property type="molecule type" value="Genomic_DNA"/>
</dbReference>
<dbReference type="InterPro" id="IPR036237">
    <property type="entry name" value="Xyl_isomerase-like_sf"/>
</dbReference>
<feature type="compositionally biased region" description="Basic and acidic residues" evidence="1">
    <location>
        <begin position="1"/>
        <end position="11"/>
    </location>
</feature>
<dbReference type="OrthoDB" id="261610at2"/>
<evidence type="ECO:0000313" key="3">
    <source>
        <dbReference type="EMBL" id="QEH39267.1"/>
    </source>
</evidence>
<dbReference type="GO" id="GO:0016853">
    <property type="term" value="F:isomerase activity"/>
    <property type="evidence" value="ECO:0007669"/>
    <property type="project" value="UniProtKB-KW"/>
</dbReference>
<dbReference type="KEGG" id="agv:OJF2_78820"/>
<dbReference type="SUPFAM" id="SSF51658">
    <property type="entry name" value="Xylose isomerase-like"/>
    <property type="match status" value="1"/>
</dbReference>
<evidence type="ECO:0000259" key="2">
    <source>
        <dbReference type="Pfam" id="PF01261"/>
    </source>
</evidence>
<protein>
    <submittedName>
        <fullName evidence="3">Xylose isomerase-like TIM barrel</fullName>
    </submittedName>
</protein>
<gene>
    <name evidence="3" type="ORF">OJF2_78820</name>
</gene>
<dbReference type="Proteomes" id="UP000324233">
    <property type="component" value="Plasmid pOJF2_1"/>
</dbReference>
<keyword evidence="3" id="KW-0413">Isomerase</keyword>
<feature type="region of interest" description="Disordered" evidence="1">
    <location>
        <begin position="1"/>
        <end position="24"/>
    </location>
</feature>